<evidence type="ECO:0000313" key="1">
    <source>
        <dbReference type="EMBL" id="KAJ8635766.1"/>
    </source>
</evidence>
<organism evidence="1 2">
    <name type="scientific">Persea americana</name>
    <name type="common">Avocado</name>
    <dbReference type="NCBI Taxonomy" id="3435"/>
    <lineage>
        <taxon>Eukaryota</taxon>
        <taxon>Viridiplantae</taxon>
        <taxon>Streptophyta</taxon>
        <taxon>Embryophyta</taxon>
        <taxon>Tracheophyta</taxon>
        <taxon>Spermatophyta</taxon>
        <taxon>Magnoliopsida</taxon>
        <taxon>Magnoliidae</taxon>
        <taxon>Laurales</taxon>
        <taxon>Lauraceae</taxon>
        <taxon>Persea</taxon>
    </lineage>
</organism>
<evidence type="ECO:0000313" key="2">
    <source>
        <dbReference type="Proteomes" id="UP001234297"/>
    </source>
</evidence>
<accession>A0ACC2LRW0</accession>
<proteinExistence type="predicted"/>
<reference evidence="1 2" key="1">
    <citation type="journal article" date="2022" name="Hortic Res">
        <title>A haplotype resolved chromosomal level avocado genome allows analysis of novel avocado genes.</title>
        <authorList>
            <person name="Nath O."/>
            <person name="Fletcher S.J."/>
            <person name="Hayward A."/>
            <person name="Shaw L.M."/>
            <person name="Masouleh A.K."/>
            <person name="Furtado A."/>
            <person name="Henry R.J."/>
            <person name="Mitter N."/>
        </authorList>
    </citation>
    <scope>NUCLEOTIDE SEQUENCE [LARGE SCALE GENOMIC DNA]</scope>
    <source>
        <strain evidence="2">cv. Hass</strain>
    </source>
</reference>
<protein>
    <submittedName>
        <fullName evidence="1">Uncharacterized protein</fullName>
    </submittedName>
</protein>
<sequence>MSHIHNFSNSSTTNVMSDDKGRVVKEDDTRVGLRGQHDEASGGGQLACTDDDSRDPTVFDHNTILYTTLVQLAKHIFLKNCSVWMHDGELEE</sequence>
<gene>
    <name evidence="1" type="ORF">MRB53_010033</name>
</gene>
<comment type="caution">
    <text evidence="1">The sequence shown here is derived from an EMBL/GenBank/DDBJ whole genome shotgun (WGS) entry which is preliminary data.</text>
</comment>
<keyword evidence="2" id="KW-1185">Reference proteome</keyword>
<dbReference type="EMBL" id="CM056811">
    <property type="protein sequence ID" value="KAJ8635766.1"/>
    <property type="molecule type" value="Genomic_DNA"/>
</dbReference>
<name>A0ACC2LRW0_PERAE</name>
<dbReference type="Proteomes" id="UP001234297">
    <property type="component" value="Chromosome 3"/>
</dbReference>